<name>A0A0F9GM59_9ZZZZ</name>
<reference evidence="1" key="1">
    <citation type="journal article" date="2015" name="Nature">
        <title>Complex archaea that bridge the gap between prokaryotes and eukaryotes.</title>
        <authorList>
            <person name="Spang A."/>
            <person name="Saw J.H."/>
            <person name="Jorgensen S.L."/>
            <person name="Zaremba-Niedzwiedzka K."/>
            <person name="Martijn J."/>
            <person name="Lind A.E."/>
            <person name="van Eijk R."/>
            <person name="Schleper C."/>
            <person name="Guy L."/>
            <person name="Ettema T.J."/>
        </authorList>
    </citation>
    <scope>NUCLEOTIDE SEQUENCE</scope>
</reference>
<dbReference type="EMBL" id="LAZR01019688">
    <property type="protein sequence ID" value="KKL91601.1"/>
    <property type="molecule type" value="Genomic_DNA"/>
</dbReference>
<accession>A0A0F9GM59</accession>
<gene>
    <name evidence="1" type="ORF">LCGC14_1893010</name>
</gene>
<evidence type="ECO:0000313" key="1">
    <source>
        <dbReference type="EMBL" id="KKL91601.1"/>
    </source>
</evidence>
<dbReference type="AlphaFoldDB" id="A0A0F9GM59"/>
<sequence>MDKGTLRVLYAHAIKMADEAGMKAAHECNEQMLKLKGYEPFPICGFAWVSFKPATSHFAHWLKKMGLADKAYEGGLKLRVSKFGQSHDKKLAYARAYTDVIQRELVLNNVVPGLSVYAASRLD</sequence>
<organism evidence="1">
    <name type="scientific">marine sediment metagenome</name>
    <dbReference type="NCBI Taxonomy" id="412755"/>
    <lineage>
        <taxon>unclassified sequences</taxon>
        <taxon>metagenomes</taxon>
        <taxon>ecological metagenomes</taxon>
    </lineage>
</organism>
<proteinExistence type="predicted"/>
<comment type="caution">
    <text evidence="1">The sequence shown here is derived from an EMBL/GenBank/DDBJ whole genome shotgun (WGS) entry which is preliminary data.</text>
</comment>
<protein>
    <submittedName>
        <fullName evidence="1">Uncharacterized protein</fullName>
    </submittedName>
</protein>